<dbReference type="InterPro" id="IPR025241">
    <property type="entry name" value="DUF4190"/>
</dbReference>
<sequence length="107" mass="10874">MSDPALNQPAGQPQPVYFVQAPPRGLSVTSMVLGLASILFGFTFLVPLGALIFGIVGLKKEPAGRGMAITGIVIGALFMLFWVLLGGVILAAIGGLIGLAGTTSYTG</sequence>
<keyword evidence="4" id="KW-1185">Reference proteome</keyword>
<proteinExistence type="predicted"/>
<dbReference type="Pfam" id="PF13828">
    <property type="entry name" value="DUF4190"/>
    <property type="match status" value="1"/>
</dbReference>
<reference evidence="3 4" key="1">
    <citation type="submission" date="2019-06" db="EMBL/GenBank/DDBJ databases">
        <title>Sequencing the genomes of 1000 actinobacteria strains.</title>
        <authorList>
            <person name="Klenk H.-P."/>
        </authorList>
    </citation>
    <scope>NUCLEOTIDE SEQUENCE [LARGE SCALE GENOMIC DNA]</scope>
    <source>
        <strain evidence="3 4">DSM 26477</strain>
    </source>
</reference>
<protein>
    <submittedName>
        <fullName evidence="3">Uncharacterized protein DUF4190</fullName>
    </submittedName>
</protein>
<keyword evidence="1" id="KW-0472">Membrane</keyword>
<evidence type="ECO:0000313" key="3">
    <source>
        <dbReference type="EMBL" id="TQL46783.1"/>
    </source>
</evidence>
<keyword evidence="1" id="KW-0812">Transmembrane</keyword>
<feature type="transmembrane region" description="Helical" evidence="1">
    <location>
        <begin position="32"/>
        <end position="56"/>
    </location>
</feature>
<organism evidence="3 4">
    <name type="scientific">Homoserinimonas aerilata</name>
    <dbReference type="NCBI Taxonomy" id="1162970"/>
    <lineage>
        <taxon>Bacteria</taxon>
        <taxon>Bacillati</taxon>
        <taxon>Actinomycetota</taxon>
        <taxon>Actinomycetes</taxon>
        <taxon>Micrococcales</taxon>
        <taxon>Microbacteriaceae</taxon>
        <taxon>Homoserinimonas</taxon>
    </lineage>
</organism>
<dbReference type="Proteomes" id="UP000317998">
    <property type="component" value="Unassembled WGS sequence"/>
</dbReference>
<evidence type="ECO:0000313" key="4">
    <source>
        <dbReference type="Proteomes" id="UP000317998"/>
    </source>
</evidence>
<comment type="caution">
    <text evidence="3">The sequence shown here is derived from an EMBL/GenBank/DDBJ whole genome shotgun (WGS) entry which is preliminary data.</text>
</comment>
<evidence type="ECO:0000259" key="2">
    <source>
        <dbReference type="Pfam" id="PF13828"/>
    </source>
</evidence>
<feature type="domain" description="DUF4190" evidence="2">
    <location>
        <begin position="26"/>
        <end position="85"/>
    </location>
</feature>
<evidence type="ECO:0000256" key="1">
    <source>
        <dbReference type="SAM" id="Phobius"/>
    </source>
</evidence>
<dbReference type="AlphaFoldDB" id="A0A542YFB8"/>
<feature type="transmembrane region" description="Helical" evidence="1">
    <location>
        <begin position="68"/>
        <end position="101"/>
    </location>
</feature>
<name>A0A542YFB8_9MICO</name>
<accession>A0A542YFB8</accession>
<dbReference type="RefSeq" id="WP_185740559.1">
    <property type="nucleotide sequence ID" value="NZ_VFOM01000002.1"/>
</dbReference>
<dbReference type="EMBL" id="VFOM01000002">
    <property type="protein sequence ID" value="TQL46783.1"/>
    <property type="molecule type" value="Genomic_DNA"/>
</dbReference>
<gene>
    <name evidence="3" type="ORF">FB562_2308</name>
</gene>
<keyword evidence="1" id="KW-1133">Transmembrane helix</keyword>